<name>A0A1Y0L5D4_TATCI</name>
<dbReference type="EMBL" id="CP015579">
    <property type="protein sequence ID" value="ARU92955.1"/>
    <property type="molecule type" value="Genomic_DNA"/>
</dbReference>
<feature type="active site" description="Proton donor/acceptor" evidence="3">
    <location>
        <position position="244"/>
    </location>
</feature>
<proteinExistence type="inferred from homology"/>
<dbReference type="PIRSF" id="PIRSF006241">
    <property type="entry name" value="HyI"/>
    <property type="match status" value="1"/>
</dbReference>
<dbReference type="PANTHER" id="PTHR43489:SF6">
    <property type="entry name" value="HYDROXYPYRUVATE ISOMERASE-RELATED"/>
    <property type="match status" value="1"/>
</dbReference>
<dbReference type="Pfam" id="PF01261">
    <property type="entry name" value="AP_endonuc_2"/>
    <property type="match status" value="1"/>
</dbReference>
<evidence type="ECO:0000313" key="5">
    <source>
        <dbReference type="EMBL" id="ARU92955.1"/>
    </source>
</evidence>
<dbReference type="Proteomes" id="UP000195814">
    <property type="component" value="Chromosome"/>
</dbReference>
<dbReference type="InterPro" id="IPR036237">
    <property type="entry name" value="Xyl_isomerase-like_sf"/>
</dbReference>
<dbReference type="InterPro" id="IPR050417">
    <property type="entry name" value="Sugar_Epim/Isomerase"/>
</dbReference>
<comment type="similarity">
    <text evidence="2">Belongs to the hyi family.</text>
</comment>
<dbReference type="InterPro" id="IPR026040">
    <property type="entry name" value="HyI-like"/>
</dbReference>
<dbReference type="GO" id="GO:0008903">
    <property type="term" value="F:hydroxypyruvate isomerase activity"/>
    <property type="evidence" value="ECO:0007669"/>
    <property type="project" value="TreeGrafter"/>
</dbReference>
<evidence type="ECO:0000256" key="1">
    <source>
        <dbReference type="ARBA" id="ARBA00023235"/>
    </source>
</evidence>
<gene>
    <name evidence="5" type="ORF">A7K98_03570</name>
    <name evidence="6" type="ORF">A7K99_03570</name>
</gene>
<dbReference type="PANTHER" id="PTHR43489">
    <property type="entry name" value="ISOMERASE"/>
    <property type="match status" value="1"/>
</dbReference>
<keyword evidence="7" id="KW-1185">Reference proteome</keyword>
<dbReference type="KEGG" id="tci:A7K98_03570"/>
<dbReference type="Gene3D" id="3.20.20.150">
    <property type="entry name" value="Divalent-metal-dependent TIM barrel enzymes"/>
    <property type="match status" value="1"/>
</dbReference>
<feature type="active site" description="Proton donor/acceptor" evidence="3">
    <location>
        <position position="147"/>
    </location>
</feature>
<dbReference type="RefSeq" id="WP_087487342.1">
    <property type="nucleotide sequence ID" value="NZ_CP015579.1"/>
</dbReference>
<dbReference type="FunFam" id="3.20.20.150:FF:000007">
    <property type="entry name" value="Hydroxypyruvate isomerase"/>
    <property type="match status" value="1"/>
</dbReference>
<organism evidence="5 8">
    <name type="scientific">Tatumella citrea</name>
    <name type="common">Pantoea citrea</name>
    <dbReference type="NCBI Taxonomy" id="53336"/>
    <lineage>
        <taxon>Bacteria</taxon>
        <taxon>Pseudomonadati</taxon>
        <taxon>Pseudomonadota</taxon>
        <taxon>Gammaproteobacteria</taxon>
        <taxon>Enterobacterales</taxon>
        <taxon>Erwiniaceae</taxon>
        <taxon>Tatumella</taxon>
    </lineage>
</organism>
<keyword evidence="5" id="KW-0670">Pyruvate</keyword>
<evidence type="ECO:0000256" key="3">
    <source>
        <dbReference type="PIRSR" id="PIRSR006241-50"/>
    </source>
</evidence>
<protein>
    <submittedName>
        <fullName evidence="5">Hydroxypyruvate isomerase</fullName>
    </submittedName>
</protein>
<evidence type="ECO:0000259" key="4">
    <source>
        <dbReference type="Pfam" id="PF01261"/>
    </source>
</evidence>
<dbReference type="SUPFAM" id="SSF51658">
    <property type="entry name" value="Xylose isomerase-like"/>
    <property type="match status" value="1"/>
</dbReference>
<evidence type="ECO:0000256" key="2">
    <source>
        <dbReference type="PIRNR" id="PIRNR006241"/>
    </source>
</evidence>
<dbReference type="GO" id="GO:0046487">
    <property type="term" value="P:glyoxylate metabolic process"/>
    <property type="evidence" value="ECO:0007669"/>
    <property type="project" value="TreeGrafter"/>
</dbReference>
<reference evidence="7 8" key="1">
    <citation type="submission" date="2016-05" db="EMBL/GenBank/DDBJ databases">
        <title>Complete genome sequence of two 2,5-diketo-D-glunonic acid producing strain Tatumella citrea.</title>
        <authorList>
            <person name="Duan C."/>
            <person name="Yang J."/>
            <person name="Yang S."/>
        </authorList>
    </citation>
    <scope>NUCLEOTIDE SEQUENCE [LARGE SCALE GENOMIC DNA]</scope>
    <source>
        <strain evidence="6 7">ATCC 39140</strain>
        <strain evidence="5 8">DSM 13699</strain>
    </source>
</reference>
<dbReference type="EMBL" id="CP015581">
    <property type="protein sequence ID" value="ARU96994.1"/>
    <property type="molecule type" value="Genomic_DNA"/>
</dbReference>
<keyword evidence="1 2" id="KW-0413">Isomerase</keyword>
<evidence type="ECO:0000313" key="7">
    <source>
        <dbReference type="Proteomes" id="UP000195729"/>
    </source>
</evidence>
<dbReference type="AlphaFoldDB" id="A0A1Y0L5D4"/>
<evidence type="ECO:0000313" key="6">
    <source>
        <dbReference type="EMBL" id="ARU96994.1"/>
    </source>
</evidence>
<dbReference type="InterPro" id="IPR013022">
    <property type="entry name" value="Xyl_isomerase-like_TIM-brl"/>
</dbReference>
<dbReference type="Proteomes" id="UP000195729">
    <property type="component" value="Chromosome"/>
</dbReference>
<dbReference type="OrthoDB" id="9786584at2"/>
<evidence type="ECO:0000313" key="8">
    <source>
        <dbReference type="Proteomes" id="UP000195814"/>
    </source>
</evidence>
<accession>A0A1Y0L5D4</accession>
<sequence>MTHLLKFSANLKWLFTELPVEQRYDAAAAAGFKAAEFAWPYEHSVLFFRELLANSGLQQVLINTPVGPAGSLKASGQACHPDSVTAFIADIEKAIEYASGLNCRTIHLQSGIRQPDVSDEAAYSTLVENVRTAAELAARDNIELVLEAMNPHDNPRFILHTQAQALSVIQDSGANNVKLLFDFYHTQRSEGDVTAKLRHFFPHIGHVQIADSPGRNEPGSGELNWNFIFDALVDVGYQGWVGCEYRPLTNTRDGLRWRTHFPRAHSPKHC</sequence>
<feature type="domain" description="Xylose isomerase-like TIM barrel" evidence="4">
    <location>
        <begin position="25"/>
        <end position="257"/>
    </location>
</feature>